<dbReference type="InterPro" id="IPR032675">
    <property type="entry name" value="LRR_dom_sf"/>
</dbReference>
<evidence type="ECO:0000256" key="3">
    <source>
        <dbReference type="SAM" id="Phobius"/>
    </source>
</evidence>
<evidence type="ECO:0000256" key="1">
    <source>
        <dbReference type="ARBA" id="ARBA00022614"/>
    </source>
</evidence>
<keyword evidence="2" id="KW-0677">Repeat</keyword>
<evidence type="ECO:0000256" key="2">
    <source>
        <dbReference type="ARBA" id="ARBA00022737"/>
    </source>
</evidence>
<dbReference type="Pfam" id="PF13855">
    <property type="entry name" value="LRR_8"/>
    <property type="match status" value="1"/>
</dbReference>
<gene>
    <name evidence="4" type="ORF">CHIRRI_LOCUS7996</name>
</gene>
<organism evidence="4 5">
    <name type="scientific">Chironomus riparius</name>
    <dbReference type="NCBI Taxonomy" id="315576"/>
    <lineage>
        <taxon>Eukaryota</taxon>
        <taxon>Metazoa</taxon>
        <taxon>Ecdysozoa</taxon>
        <taxon>Arthropoda</taxon>
        <taxon>Hexapoda</taxon>
        <taxon>Insecta</taxon>
        <taxon>Pterygota</taxon>
        <taxon>Neoptera</taxon>
        <taxon>Endopterygota</taxon>
        <taxon>Diptera</taxon>
        <taxon>Nematocera</taxon>
        <taxon>Chironomoidea</taxon>
        <taxon>Chironomidae</taxon>
        <taxon>Chironominae</taxon>
        <taxon>Chironomus</taxon>
    </lineage>
</organism>
<dbReference type="PANTHER" id="PTHR45712">
    <property type="entry name" value="AGAP008170-PA"/>
    <property type="match status" value="1"/>
</dbReference>
<keyword evidence="1" id="KW-0433">Leucine-rich repeat</keyword>
<evidence type="ECO:0000313" key="5">
    <source>
        <dbReference type="Proteomes" id="UP001153620"/>
    </source>
</evidence>
<evidence type="ECO:0000313" key="4">
    <source>
        <dbReference type="EMBL" id="CAG9805119.1"/>
    </source>
</evidence>
<accession>A0A9N9RXS5</accession>
<reference evidence="4" key="2">
    <citation type="submission" date="2022-10" db="EMBL/GenBank/DDBJ databases">
        <authorList>
            <consortium name="ENA_rothamsted_submissions"/>
            <consortium name="culmorum"/>
            <person name="King R."/>
        </authorList>
    </citation>
    <scope>NUCLEOTIDE SEQUENCE</scope>
</reference>
<keyword evidence="5" id="KW-1185">Reference proteome</keyword>
<dbReference type="InterPro" id="IPR001611">
    <property type="entry name" value="Leu-rich_rpt"/>
</dbReference>
<dbReference type="InterPro" id="IPR050333">
    <property type="entry name" value="SLRP"/>
</dbReference>
<keyword evidence="3" id="KW-0812">Transmembrane</keyword>
<feature type="transmembrane region" description="Helical" evidence="3">
    <location>
        <begin position="31"/>
        <end position="50"/>
    </location>
</feature>
<protein>
    <submittedName>
        <fullName evidence="4">Uncharacterized protein</fullName>
    </submittedName>
</protein>
<name>A0A9N9RXS5_9DIPT</name>
<reference evidence="4" key="1">
    <citation type="submission" date="2022-01" db="EMBL/GenBank/DDBJ databases">
        <authorList>
            <person name="King R."/>
        </authorList>
    </citation>
    <scope>NUCLEOTIDE SEQUENCE</scope>
</reference>
<dbReference type="OrthoDB" id="7743103at2759"/>
<dbReference type="Proteomes" id="UP001153620">
    <property type="component" value="Chromosome 2"/>
</dbReference>
<dbReference type="SMART" id="SM00369">
    <property type="entry name" value="LRR_TYP"/>
    <property type="match status" value="6"/>
</dbReference>
<dbReference type="Gene3D" id="3.80.10.10">
    <property type="entry name" value="Ribonuclease Inhibitor"/>
    <property type="match status" value="1"/>
</dbReference>
<proteinExistence type="predicted"/>
<keyword evidence="3" id="KW-1133">Transmembrane helix</keyword>
<dbReference type="GO" id="GO:0005615">
    <property type="term" value="C:extracellular space"/>
    <property type="evidence" value="ECO:0007669"/>
    <property type="project" value="TreeGrafter"/>
</dbReference>
<dbReference type="SUPFAM" id="SSF52058">
    <property type="entry name" value="L domain-like"/>
    <property type="match status" value="1"/>
</dbReference>
<dbReference type="EMBL" id="OU895878">
    <property type="protein sequence ID" value="CAG9805119.1"/>
    <property type="molecule type" value="Genomic_DNA"/>
</dbReference>
<sequence>MATYIRYGEVDGAFSFYSKKVKLLLKMENRYFLVFVLLSSVLVASGQVVLNCNYDHLSVNGAVGYGCDLKNVRVDRETDRIIVMGDHQPGMTNNDVVRLTIMNSQTGFIITQLFTQFPNLHQLEISNGGLQRIQPNAFVLARNLRSLVIQGNNLIVLQANSFNHMMVLDTLILRSNNIQLMDANTFVGLTSLRYLFINNEGIRMIQPNTFRPLTSLVMLSLGSNHIERVDAEMLVNNRQLHSVFLENNNINAIQPTIINNINSIQILSLSSNPCINHVIIPRAASSDDINEMLNKCYANWH</sequence>
<keyword evidence="3" id="KW-0472">Membrane</keyword>
<dbReference type="AlphaFoldDB" id="A0A9N9RXS5"/>
<dbReference type="PANTHER" id="PTHR45712:SF22">
    <property type="entry name" value="INSULIN-LIKE GROWTH FACTOR-BINDING PROTEIN COMPLEX ACID LABILE SUBUNIT"/>
    <property type="match status" value="1"/>
</dbReference>
<dbReference type="InterPro" id="IPR003591">
    <property type="entry name" value="Leu-rich_rpt_typical-subtyp"/>
</dbReference>